<sequence length="424" mass="43487">MLSDRQPAAGSQSPLRVIGLMSGTSHDAVDAAACELRLAGDTLVLTPLGHLSVPYPTALRADLMAALPPASTTLETVCRLDTGVGQALADVAARAVAELCGGRADLVVSHGQTVFHWAASDGGVRGTLQIGEPAWIAEATGLPIVSGLRTRDVAAGGQGAPLVGLFDALWLAGRPGTTVALNLGGIANVTVLPSASPRAWSLVEPVSSLVELVETPLAFDTGPACALLDAATRHVTAGRLAFDADGALAARGRVLPDLLARLLDEPYYARPAPKSTGKELFNLDYLLARLVPTPPTPEDLLATLVALTAGTVADAVRHTATEVVASGGGTHNPVLMAALREELPGVAVRTSDELGVPSQAKEALAFAVLGWHTWHGLPSVLAGATGARHPSVLGSVTPGPDGWYPPGRGAWVGQPTRLEISRPV</sequence>
<comment type="catalytic activity">
    <reaction evidence="1">
        <text>1,6-anhydro-N-acetyl-beta-muramate + ATP + H2O = N-acetyl-D-muramate 6-phosphate + ADP + H(+)</text>
        <dbReference type="Rhea" id="RHEA:24952"/>
        <dbReference type="ChEBI" id="CHEBI:15377"/>
        <dbReference type="ChEBI" id="CHEBI:15378"/>
        <dbReference type="ChEBI" id="CHEBI:30616"/>
        <dbReference type="ChEBI" id="CHEBI:58690"/>
        <dbReference type="ChEBI" id="CHEBI:58722"/>
        <dbReference type="ChEBI" id="CHEBI:456216"/>
        <dbReference type="EC" id="2.7.1.170"/>
    </reaction>
</comment>
<dbReference type="EMBL" id="BNAS01000002">
    <property type="protein sequence ID" value="GHH70769.1"/>
    <property type="molecule type" value="Genomic_DNA"/>
</dbReference>
<dbReference type="Proteomes" id="UP000627369">
    <property type="component" value="Unassembled WGS sequence"/>
</dbReference>
<proteinExistence type="inferred from homology"/>
<keyword evidence="1 2" id="KW-0418">Kinase</keyword>
<dbReference type="PANTHER" id="PTHR30605">
    <property type="entry name" value="ANHYDRO-N-ACETYLMURAMIC ACID KINASE"/>
    <property type="match status" value="1"/>
</dbReference>
<evidence type="ECO:0000313" key="3">
    <source>
        <dbReference type="Proteomes" id="UP000627369"/>
    </source>
</evidence>
<dbReference type="PANTHER" id="PTHR30605:SF0">
    <property type="entry name" value="ANHYDRO-N-ACETYLMURAMIC ACID KINASE"/>
    <property type="match status" value="1"/>
</dbReference>
<comment type="similarity">
    <text evidence="1">Belongs to the anhydro-N-acetylmuramic acid kinase family.</text>
</comment>
<reference evidence="2" key="1">
    <citation type="journal article" date="2014" name="Int. J. Syst. Evol. Microbiol.">
        <title>Complete genome sequence of Corynebacterium casei LMG S-19264T (=DSM 44701T), isolated from a smear-ripened cheese.</title>
        <authorList>
            <consortium name="US DOE Joint Genome Institute (JGI-PGF)"/>
            <person name="Walter F."/>
            <person name="Albersmeier A."/>
            <person name="Kalinowski J."/>
            <person name="Ruckert C."/>
        </authorList>
    </citation>
    <scope>NUCLEOTIDE SEQUENCE</scope>
    <source>
        <strain evidence="2">CGMCC 4.7398</strain>
    </source>
</reference>
<dbReference type="EC" id="2.7.1.170" evidence="1"/>
<dbReference type="AlphaFoldDB" id="A0A919FRW1"/>
<dbReference type="Gene3D" id="3.30.420.40">
    <property type="match status" value="2"/>
</dbReference>
<dbReference type="InterPro" id="IPR043129">
    <property type="entry name" value="ATPase_NBD"/>
</dbReference>
<comment type="caution">
    <text evidence="2">The sequence shown here is derived from an EMBL/GenBank/DDBJ whole genome shotgun (WGS) entry which is preliminary data.</text>
</comment>
<name>A0A919FRW1_9MICO</name>
<keyword evidence="1" id="KW-0547">Nucleotide-binding</keyword>
<organism evidence="2 3">
    <name type="scientific">Promicromonospora soli</name>
    <dbReference type="NCBI Taxonomy" id="2035533"/>
    <lineage>
        <taxon>Bacteria</taxon>
        <taxon>Bacillati</taxon>
        <taxon>Actinomycetota</taxon>
        <taxon>Actinomycetes</taxon>
        <taxon>Micrococcales</taxon>
        <taxon>Promicromonosporaceae</taxon>
        <taxon>Promicromonospora</taxon>
    </lineage>
</organism>
<comment type="function">
    <text evidence="1">Catalyzes the specific phosphorylation of 1,6-anhydro-N-acetylmuramic acid (anhMurNAc) with the simultaneous cleavage of the 1,6-anhydro ring, generating MurNAc-6-P. Is required for the utilization of anhMurNAc either imported from the medium or derived from its own cell wall murein, and thus plays a role in cell wall recycling.</text>
</comment>
<keyword evidence="1" id="KW-0808">Transferase</keyword>
<dbReference type="SUPFAM" id="SSF53067">
    <property type="entry name" value="Actin-like ATPase domain"/>
    <property type="match status" value="1"/>
</dbReference>
<dbReference type="HAMAP" id="MF_01270">
    <property type="entry name" value="AnhMurNAc_kinase"/>
    <property type="match status" value="1"/>
</dbReference>
<dbReference type="GO" id="GO:0097175">
    <property type="term" value="P:1,6-anhydro-N-acetyl-beta-muramic acid catabolic process"/>
    <property type="evidence" value="ECO:0007669"/>
    <property type="project" value="UniProtKB-UniRule"/>
</dbReference>
<dbReference type="RefSeq" id="WP_229872279.1">
    <property type="nucleotide sequence ID" value="NZ_BNAS01000002.1"/>
</dbReference>
<keyword evidence="1" id="KW-0119">Carbohydrate metabolism</keyword>
<evidence type="ECO:0000256" key="1">
    <source>
        <dbReference type="HAMAP-Rule" id="MF_01270"/>
    </source>
</evidence>
<dbReference type="Pfam" id="PF03702">
    <property type="entry name" value="AnmK"/>
    <property type="match status" value="1"/>
</dbReference>
<dbReference type="GO" id="GO:0009254">
    <property type="term" value="P:peptidoglycan turnover"/>
    <property type="evidence" value="ECO:0007669"/>
    <property type="project" value="UniProtKB-UniRule"/>
</dbReference>
<dbReference type="GO" id="GO:0016773">
    <property type="term" value="F:phosphotransferase activity, alcohol group as acceptor"/>
    <property type="evidence" value="ECO:0007669"/>
    <property type="project" value="UniProtKB-UniRule"/>
</dbReference>
<dbReference type="GO" id="GO:0005524">
    <property type="term" value="F:ATP binding"/>
    <property type="evidence" value="ECO:0007669"/>
    <property type="project" value="UniProtKB-UniRule"/>
</dbReference>
<accession>A0A919FRW1</accession>
<keyword evidence="1" id="KW-0067">ATP-binding</keyword>
<keyword evidence="3" id="KW-1185">Reference proteome</keyword>
<dbReference type="NCBIfam" id="NF007146">
    <property type="entry name" value="PRK09585.2-6"/>
    <property type="match status" value="1"/>
</dbReference>
<comment type="pathway">
    <text evidence="1">Amino-sugar metabolism; 1,6-anhydro-N-acetylmuramate degradation.</text>
</comment>
<dbReference type="GO" id="GO:0016301">
    <property type="term" value="F:kinase activity"/>
    <property type="evidence" value="ECO:0007669"/>
    <property type="project" value="UniProtKB-KW"/>
</dbReference>
<protein>
    <recommendedName>
        <fullName evidence="1">Anhydro-N-acetylmuramic acid kinase</fullName>
        <ecNumber evidence="1">2.7.1.170</ecNumber>
    </recommendedName>
    <alternativeName>
        <fullName evidence="1">AnhMurNAc kinase</fullName>
    </alternativeName>
</protein>
<comment type="pathway">
    <text evidence="1">Cell wall biogenesis; peptidoglycan recycling.</text>
</comment>
<dbReference type="InterPro" id="IPR005338">
    <property type="entry name" value="Anhydro_N_Ac-Mur_kinase"/>
</dbReference>
<reference evidence="2" key="2">
    <citation type="submission" date="2020-09" db="EMBL/GenBank/DDBJ databases">
        <authorList>
            <person name="Sun Q."/>
            <person name="Zhou Y."/>
        </authorList>
    </citation>
    <scope>NUCLEOTIDE SEQUENCE</scope>
    <source>
        <strain evidence="2">CGMCC 4.7398</strain>
    </source>
</reference>
<dbReference type="GO" id="GO:0006040">
    <property type="term" value="P:amino sugar metabolic process"/>
    <property type="evidence" value="ECO:0007669"/>
    <property type="project" value="InterPro"/>
</dbReference>
<dbReference type="CDD" id="cd24050">
    <property type="entry name" value="ASKHA_NBD_ANMK"/>
    <property type="match status" value="1"/>
</dbReference>
<feature type="binding site" evidence="1">
    <location>
        <begin position="23"/>
        <end position="30"/>
    </location>
    <ligand>
        <name>ATP</name>
        <dbReference type="ChEBI" id="CHEBI:30616"/>
    </ligand>
</feature>
<gene>
    <name evidence="1 2" type="primary">anmK</name>
    <name evidence="2" type="ORF">GCM10017772_17900</name>
</gene>
<evidence type="ECO:0000313" key="2">
    <source>
        <dbReference type="EMBL" id="GHH70769.1"/>
    </source>
</evidence>